<dbReference type="SUPFAM" id="SSF48452">
    <property type="entry name" value="TPR-like"/>
    <property type="match status" value="2"/>
</dbReference>
<evidence type="ECO:0000259" key="7">
    <source>
        <dbReference type="Pfam" id="PF07219"/>
    </source>
</evidence>
<dbReference type="Gene3D" id="1.25.40.10">
    <property type="entry name" value="Tetratricopeptide repeat domain"/>
    <property type="match status" value="1"/>
</dbReference>
<feature type="compositionally biased region" description="Low complexity" evidence="5">
    <location>
        <begin position="513"/>
        <end position="534"/>
    </location>
</feature>
<proteinExistence type="predicted"/>
<keyword evidence="2 6" id="KW-0812">Transmembrane</keyword>
<evidence type="ECO:0000256" key="2">
    <source>
        <dbReference type="ARBA" id="ARBA00022692"/>
    </source>
</evidence>
<comment type="subcellular location">
    <subcellularLocation>
        <location evidence="1">Membrane</location>
    </subcellularLocation>
</comment>
<feature type="compositionally biased region" description="Basic and acidic residues" evidence="5">
    <location>
        <begin position="456"/>
        <end position="470"/>
    </location>
</feature>
<protein>
    <submittedName>
        <fullName evidence="8">HemY protein</fullName>
    </submittedName>
</protein>
<evidence type="ECO:0000256" key="6">
    <source>
        <dbReference type="SAM" id="Phobius"/>
    </source>
</evidence>
<evidence type="ECO:0000256" key="3">
    <source>
        <dbReference type="ARBA" id="ARBA00022989"/>
    </source>
</evidence>
<dbReference type="PIRSF" id="PIRSF031802">
    <property type="entry name" value="UCP031802"/>
    <property type="match status" value="1"/>
</dbReference>
<reference evidence="9" key="1">
    <citation type="submission" date="2023-07" db="EMBL/GenBank/DDBJ databases">
        <title>Genome sequencing of Purple Non-Sulfur Bacteria from various extreme environments.</title>
        <authorList>
            <person name="Mayer M."/>
        </authorList>
    </citation>
    <scope>NUCLEOTIDE SEQUENCE [LARGE SCALE GENOMIC DNA]</scope>
    <source>
        <strain evidence="9">DSM 17935</strain>
    </source>
</reference>
<dbReference type="EMBL" id="JAOQNS010000015">
    <property type="protein sequence ID" value="MCW2309859.1"/>
    <property type="molecule type" value="Genomic_DNA"/>
</dbReference>
<name>A0ABT3HHS2_9HYPH</name>
<keyword evidence="3 6" id="KW-1133">Transmembrane helix</keyword>
<organism evidence="8 9">
    <name type="scientific">Rhodobium gokarnense</name>
    <dbReference type="NCBI Taxonomy" id="364296"/>
    <lineage>
        <taxon>Bacteria</taxon>
        <taxon>Pseudomonadati</taxon>
        <taxon>Pseudomonadota</taxon>
        <taxon>Alphaproteobacteria</taxon>
        <taxon>Hyphomicrobiales</taxon>
        <taxon>Rhodobiaceae</taxon>
        <taxon>Rhodobium</taxon>
    </lineage>
</organism>
<dbReference type="InterPro" id="IPR011990">
    <property type="entry name" value="TPR-like_helical_dom_sf"/>
</dbReference>
<evidence type="ECO:0000256" key="5">
    <source>
        <dbReference type="SAM" id="MobiDB-lite"/>
    </source>
</evidence>
<dbReference type="Pfam" id="PF07219">
    <property type="entry name" value="HemY_N"/>
    <property type="match status" value="1"/>
</dbReference>
<feature type="domain" description="HemY N-terminal" evidence="7">
    <location>
        <begin position="26"/>
        <end position="130"/>
    </location>
</feature>
<dbReference type="Pfam" id="PF13432">
    <property type="entry name" value="TPR_16"/>
    <property type="match status" value="1"/>
</dbReference>
<accession>A0ABT3HHS2</accession>
<evidence type="ECO:0000256" key="1">
    <source>
        <dbReference type="ARBA" id="ARBA00004370"/>
    </source>
</evidence>
<feature type="compositionally biased region" description="Low complexity" evidence="5">
    <location>
        <begin position="567"/>
        <end position="586"/>
    </location>
</feature>
<dbReference type="RefSeq" id="WP_264603436.1">
    <property type="nucleotide sequence ID" value="NZ_JAOQNS010000015.1"/>
</dbReference>
<dbReference type="Proteomes" id="UP001209755">
    <property type="component" value="Unassembled WGS sequence"/>
</dbReference>
<dbReference type="InterPro" id="IPR010817">
    <property type="entry name" value="HemY_N"/>
</dbReference>
<feature type="region of interest" description="Disordered" evidence="5">
    <location>
        <begin position="453"/>
        <end position="651"/>
    </location>
</feature>
<feature type="transmembrane region" description="Helical" evidence="6">
    <location>
        <begin position="45"/>
        <end position="66"/>
    </location>
</feature>
<gene>
    <name evidence="8" type="ORF">M2319_004221</name>
</gene>
<dbReference type="InterPro" id="IPR016982">
    <property type="entry name" value="Mms48"/>
</dbReference>
<evidence type="ECO:0000256" key="4">
    <source>
        <dbReference type="ARBA" id="ARBA00023136"/>
    </source>
</evidence>
<sequence>MVRLIIFFAVLFAFALGGAWLADRPGTVMLDWQGYQVQTSLMVGLVGLLVLVIVLFIAWAIIVKLVRSPRSFARFWGARRRERGYRALTNGLIAVGSGDVSGARKYAKDAQKLLRREPATKLLAAQAAQLGGDTGKAQGQFTSMLEHESTQVLGLHGLYLEAQRAGETEAARHYAKEAIAISPALPWAGKAMLDFQASEGDWEAALTTLERNAQFKLVDKKTARRERAVLLTARAMELETGSPDRARALAKEAHGLAPDLVPAAAVAGRLYSRSGDFGRAAKILEAAWKKNPHPDIAEAYIHIRPGDSIRDRQKRVSHLNQLRANHPEGALALARVAIDANDWETAREALTKLLRSAPTKRACLMMAEVEEGQHGDHGRVREWLSRAVRAPQDPAWVADGIVSDTWAPISPVTGELDAFEWKTPPTALAPPSDGPLIDEELLQPRPPVAAKAAIEPARDVTPKKPEDDKAPVGNLEEAAGTPGKSDAGAVKTAAFDVPASSNTDGARSGTGTGETPAPAARTETPASTTHAAATPGKGPAEPEADTDKTGAEAKAPAPAAAKDDPAKGAAPEKAPQKAENAAAAKSPKPEPAKPEPATAAGRETVAPPIPDAVGDGYRTRRSTVAYPLGRAPDDPGPRGNGADRNGYKSYT</sequence>
<evidence type="ECO:0000313" key="9">
    <source>
        <dbReference type="Proteomes" id="UP001209755"/>
    </source>
</evidence>
<comment type="caution">
    <text evidence="8">The sequence shown here is derived from an EMBL/GenBank/DDBJ whole genome shotgun (WGS) entry which is preliminary data.</text>
</comment>
<keyword evidence="4 6" id="KW-0472">Membrane</keyword>
<evidence type="ECO:0000313" key="8">
    <source>
        <dbReference type="EMBL" id="MCW2309859.1"/>
    </source>
</evidence>
<keyword evidence="9" id="KW-1185">Reference proteome</keyword>
<dbReference type="Pfam" id="PF14559">
    <property type="entry name" value="TPR_19"/>
    <property type="match status" value="1"/>
</dbReference>